<dbReference type="CDD" id="cd01644">
    <property type="entry name" value="RT_pepA17"/>
    <property type="match status" value="1"/>
</dbReference>
<accession>A0A8S4DYL8</accession>
<dbReference type="SUPFAM" id="SSF56672">
    <property type="entry name" value="DNA/RNA polymerases"/>
    <property type="match status" value="1"/>
</dbReference>
<dbReference type="InterPro" id="IPR043128">
    <property type="entry name" value="Rev_trsase/Diguanyl_cyclase"/>
</dbReference>
<name>A0A8S4DYL8_PLUXY</name>
<dbReference type="GO" id="GO:0003676">
    <property type="term" value="F:nucleic acid binding"/>
    <property type="evidence" value="ECO:0007669"/>
    <property type="project" value="InterPro"/>
</dbReference>
<dbReference type="InterPro" id="IPR001584">
    <property type="entry name" value="Integrase_cat-core"/>
</dbReference>
<dbReference type="Pfam" id="PF05380">
    <property type="entry name" value="Peptidase_A17"/>
    <property type="match status" value="1"/>
</dbReference>
<dbReference type="Proteomes" id="UP000653454">
    <property type="component" value="Unassembled WGS sequence"/>
</dbReference>
<dbReference type="PANTHER" id="PTHR47331:SF1">
    <property type="entry name" value="GAG-LIKE PROTEIN"/>
    <property type="match status" value="1"/>
</dbReference>
<dbReference type="InterPro" id="IPR000477">
    <property type="entry name" value="RT_dom"/>
</dbReference>
<feature type="region of interest" description="Disordered" evidence="2">
    <location>
        <begin position="441"/>
        <end position="466"/>
    </location>
</feature>
<dbReference type="GO" id="GO:0015074">
    <property type="term" value="P:DNA integration"/>
    <property type="evidence" value="ECO:0007669"/>
    <property type="project" value="InterPro"/>
</dbReference>
<comment type="caution">
    <text evidence="4">The sequence shown here is derived from an EMBL/GenBank/DDBJ whole genome shotgun (WGS) entry which is preliminary data.</text>
</comment>
<dbReference type="InterPro" id="IPR008042">
    <property type="entry name" value="Retrotrans_Pao"/>
</dbReference>
<protein>
    <submittedName>
        <fullName evidence="4">(diamondback moth) hypothetical protein</fullName>
    </submittedName>
</protein>
<feature type="region of interest" description="Disordered" evidence="2">
    <location>
        <begin position="319"/>
        <end position="339"/>
    </location>
</feature>
<evidence type="ECO:0000259" key="3">
    <source>
        <dbReference type="PROSITE" id="PS50994"/>
    </source>
</evidence>
<feature type="region of interest" description="Disordered" evidence="2">
    <location>
        <begin position="417"/>
        <end position="436"/>
    </location>
</feature>
<feature type="compositionally biased region" description="Polar residues" evidence="2">
    <location>
        <begin position="441"/>
        <end position="460"/>
    </location>
</feature>
<evidence type="ECO:0000256" key="2">
    <source>
        <dbReference type="SAM" id="MobiDB-lite"/>
    </source>
</evidence>
<organism evidence="4 5">
    <name type="scientific">Plutella xylostella</name>
    <name type="common">Diamondback moth</name>
    <name type="synonym">Plutella maculipennis</name>
    <dbReference type="NCBI Taxonomy" id="51655"/>
    <lineage>
        <taxon>Eukaryota</taxon>
        <taxon>Metazoa</taxon>
        <taxon>Ecdysozoa</taxon>
        <taxon>Arthropoda</taxon>
        <taxon>Hexapoda</taxon>
        <taxon>Insecta</taxon>
        <taxon>Pterygota</taxon>
        <taxon>Neoptera</taxon>
        <taxon>Endopterygota</taxon>
        <taxon>Lepidoptera</taxon>
        <taxon>Glossata</taxon>
        <taxon>Ditrysia</taxon>
        <taxon>Yponomeutoidea</taxon>
        <taxon>Plutellidae</taxon>
        <taxon>Plutella</taxon>
    </lineage>
</organism>
<sequence length="1801" mass="203704">MTSEYKELIKKRGQIKSRITLFEKHLSSLLCDLESVTKLQIAELTLRLTKLQDLSNQFDETQLMLETLEEGEVEKQMIDREETENRLFSLMAKAQELIDNFNESHNKSSSSSQCNSGQSNIKLPPLKISSFNGDTNKWLEFHGMYLSLIHNNESIDNISKFQYLKSYVEGPALALISSVTVSSDNYLIAWSLLCDRYNNKRILINEHIKCLFTLEPLSKESDRGLRNLVDTITKNLSALNILGEPTSSWDTLIIHMASSKLDSITNRAWEDFRSNLDSPTLADFFDFIRQRATVLETVQASKAVKVEKQQVHPFTKSKSFVASSSGGSTQVQGQDQSQGQGYFQSQGQGQICCLYCKQNHKLYECLKFKALPVEERAAKVFEWKICNNCFRRGHSSYQCRLGGCRICRRKHNTMLHKQSSLPHAQPVQQVQQRQSLQQAESSGSTSLITTNNNSIQNDQTSSDERIDNSRVISMSAVSSNPALLSTALVEVTNNDKKYTLRALLDSGSQSSFITEAARAKIGATSIKEQLKCISGLNNATLNITEHCKLKIKSLHNSFTAPVKCYVLPMITDRLPQVDIKVSELNIPTSIILADPTFYISGEIDLLLGADIFWDIISSAKIKLGFNKPLLHETQLGWVVAGPMGGKYINSQQTYCNFSKDIQQQLTKFWELEDVPPSEKIESADDNFCEKHFNDTTYRDNDGRFCVTMPLRESSDVLGESYNIAEKRLFQMERKMRNNSSLRQEYNKFMHEYESLGHMTEISDSTSGYYLPHHAVIKESSTSTKVRAVFDASAVTSSGKSLNDIQHVGPVVQDDLFSILLRFRQHQYVVTGDIEKMYRQVALNPGQRHLQQILWRDSEDKPIKIFQLNTVTYGTASAPFLSTRCLLQLAKECTDDKVSESIKHDFYIDDYITGSHSEEELRHTLTSVTEILQSACFPLRKFRTNTPSIFKNFENFIDPKDLDLNSQAGTLGLQWDPADDVFKFPMNLDYSSKITKRSILSDSSKLFDPLGLLSLCTITPKIILQRLWMTKLDWDDPIPSEIEAVWRKFLLSLQNLTTISIPRYVLIKEPTSVELHSFCDASQDAYAVCVYLRSIDISGQVQVKLLCAKSKVAPVKTQTIPRLELCGAVLSARLVSKILQSLRLTISKQYYWTDSTVVLSWIGSQPGDLKSFVSNRVADVQRLTASGSWRHVPGIHNPADLASRGMDPRQMQGATVWWGGPKFLSESDSYWPEGIILPVGVPEKRAYNTKLKSKAKETYTTTTICTTTTNTTTTKTNYKTIKLVNFDKHSDFTLLLRSTAYLLRFVHFSKDPVTGHLTTTELDRSLLTLVKQHQTECFKDEIQLLLNNKQLPGKSRLVSLNPFLDEDGILRVGGRIQSSAEPYNKKHPIILDSNHNFTKLLFAHEHIKLLHGGPNHLLTSLRQTYWPISGRILARTTVNNCRICRILKAQSINPVMGNLPTSRVTPNYPFQVSGVDFAGPFPIRDRRGRGCKFSKAYLCLFVCFSTKALHLEVASDLSTEVFILCLRRFASRRGKPTTIFCDNGTNFVGANNELARFLKTCNESISSFAANEGITFKFSPAYSPHFGGLWEAGVKSAKFHLIRMIGNNHMTFEELTTLFVQIEAILNSRPLTPLSSDPTDLYPLTPAHFLIGRPLTSLPSPALIDVQPNRLSHYQLIEQTRQHFWDRWRHEFLCELQQRSKWRINQGQIQIGDMVILKEANLPPLQWRLGRIQQLHPGQDGVARVADVLTTRGTVRRAIRNMCPLPMTRAEDSSTRNPTDFEGGEIVYDQTSTESVCNQPAA</sequence>
<dbReference type="InterPro" id="IPR005312">
    <property type="entry name" value="DUF1759"/>
</dbReference>
<dbReference type="InterPro" id="IPR043502">
    <property type="entry name" value="DNA/RNA_pol_sf"/>
</dbReference>
<dbReference type="InterPro" id="IPR012337">
    <property type="entry name" value="RNaseH-like_sf"/>
</dbReference>
<feature type="compositionally biased region" description="Low complexity" evidence="2">
    <location>
        <begin position="425"/>
        <end position="436"/>
    </location>
</feature>
<dbReference type="Gene3D" id="3.30.70.270">
    <property type="match status" value="1"/>
</dbReference>
<dbReference type="PROSITE" id="PS50994">
    <property type="entry name" value="INTEGRASE"/>
    <property type="match status" value="1"/>
</dbReference>
<keyword evidence="5" id="KW-1185">Reference proteome</keyword>
<dbReference type="InterPro" id="IPR036397">
    <property type="entry name" value="RNaseH_sf"/>
</dbReference>
<dbReference type="CDD" id="cd00303">
    <property type="entry name" value="retropepsin_like"/>
    <property type="match status" value="1"/>
</dbReference>
<dbReference type="Pfam" id="PF18701">
    <property type="entry name" value="DUF5641"/>
    <property type="match status" value="1"/>
</dbReference>
<dbReference type="Gene3D" id="3.30.420.10">
    <property type="entry name" value="Ribonuclease H-like superfamily/Ribonuclease H"/>
    <property type="match status" value="1"/>
</dbReference>
<evidence type="ECO:0000256" key="1">
    <source>
        <dbReference type="SAM" id="Coils"/>
    </source>
</evidence>
<dbReference type="Pfam" id="PF03564">
    <property type="entry name" value="DUF1759"/>
    <property type="match status" value="1"/>
</dbReference>
<dbReference type="Pfam" id="PF00078">
    <property type="entry name" value="RVT_1"/>
    <property type="match status" value="1"/>
</dbReference>
<evidence type="ECO:0000313" key="4">
    <source>
        <dbReference type="EMBL" id="CAG9108394.1"/>
    </source>
</evidence>
<dbReference type="PANTHER" id="PTHR47331">
    <property type="entry name" value="PHD-TYPE DOMAIN-CONTAINING PROTEIN"/>
    <property type="match status" value="1"/>
</dbReference>
<dbReference type="InterPro" id="IPR040676">
    <property type="entry name" value="DUF5641"/>
</dbReference>
<dbReference type="Gene3D" id="2.40.70.10">
    <property type="entry name" value="Acid Proteases"/>
    <property type="match status" value="1"/>
</dbReference>
<dbReference type="SUPFAM" id="SSF53098">
    <property type="entry name" value="Ribonuclease H-like"/>
    <property type="match status" value="1"/>
</dbReference>
<feature type="coiled-coil region" evidence="1">
    <location>
        <begin position="51"/>
        <end position="100"/>
    </location>
</feature>
<evidence type="ECO:0000313" key="5">
    <source>
        <dbReference type="Proteomes" id="UP000653454"/>
    </source>
</evidence>
<gene>
    <name evidence="4" type="ORF">PLXY2_LOCUS3876</name>
</gene>
<feature type="region of interest" description="Disordered" evidence="2">
    <location>
        <begin position="1767"/>
        <end position="1801"/>
    </location>
</feature>
<feature type="domain" description="Integrase catalytic" evidence="3">
    <location>
        <begin position="1464"/>
        <end position="1653"/>
    </location>
</feature>
<keyword evidence="1" id="KW-0175">Coiled coil</keyword>
<dbReference type="GO" id="GO:0071897">
    <property type="term" value="P:DNA biosynthetic process"/>
    <property type="evidence" value="ECO:0007669"/>
    <property type="project" value="UniProtKB-ARBA"/>
</dbReference>
<feature type="compositionally biased region" description="Polar residues" evidence="2">
    <location>
        <begin position="1788"/>
        <end position="1801"/>
    </location>
</feature>
<dbReference type="InterPro" id="IPR021109">
    <property type="entry name" value="Peptidase_aspartic_dom_sf"/>
</dbReference>
<reference evidence="4" key="1">
    <citation type="submission" date="2020-11" db="EMBL/GenBank/DDBJ databases">
        <authorList>
            <person name="Whiteford S."/>
        </authorList>
    </citation>
    <scope>NUCLEOTIDE SEQUENCE</scope>
</reference>
<dbReference type="Gene3D" id="3.10.10.10">
    <property type="entry name" value="HIV Type 1 Reverse Transcriptase, subunit A, domain 1"/>
    <property type="match status" value="1"/>
</dbReference>
<dbReference type="GO" id="GO:0042575">
    <property type="term" value="C:DNA polymerase complex"/>
    <property type="evidence" value="ECO:0007669"/>
    <property type="project" value="UniProtKB-ARBA"/>
</dbReference>
<proteinExistence type="predicted"/>
<dbReference type="EMBL" id="CAJHNJ030000010">
    <property type="protein sequence ID" value="CAG9108394.1"/>
    <property type="molecule type" value="Genomic_DNA"/>
</dbReference>